<dbReference type="Gene3D" id="3.10.20.30">
    <property type="match status" value="1"/>
</dbReference>
<proteinExistence type="predicted"/>
<dbReference type="Pfam" id="PF02597">
    <property type="entry name" value="ThiS"/>
    <property type="match status" value="1"/>
</dbReference>
<protein>
    <submittedName>
        <fullName evidence="1">Molybdopterin synthase sulfur carrier subunit</fullName>
    </submittedName>
</protein>
<dbReference type="InterPro" id="IPR003749">
    <property type="entry name" value="ThiS/MoaD-like"/>
</dbReference>
<dbReference type="EMBL" id="QNUX01000015">
    <property type="protein sequence ID" value="RBN49249.1"/>
    <property type="molecule type" value="Genomic_DNA"/>
</dbReference>
<organism evidence="1 2">
    <name type="scientific">Flavobacterium psychrolimnae</name>
    <dbReference type="NCBI Taxonomy" id="249351"/>
    <lineage>
        <taxon>Bacteria</taxon>
        <taxon>Pseudomonadati</taxon>
        <taxon>Bacteroidota</taxon>
        <taxon>Flavobacteriia</taxon>
        <taxon>Flavobacteriales</taxon>
        <taxon>Flavobacteriaceae</taxon>
        <taxon>Flavobacterium</taxon>
    </lineage>
</organism>
<name>A0A366AWH8_9FLAO</name>
<accession>A0A366AWH8</accession>
<gene>
    <name evidence="1" type="ORF">DR980_14295</name>
</gene>
<dbReference type="Proteomes" id="UP000253676">
    <property type="component" value="Unassembled WGS sequence"/>
</dbReference>
<evidence type="ECO:0000313" key="1">
    <source>
        <dbReference type="EMBL" id="RBN49249.1"/>
    </source>
</evidence>
<keyword evidence="2" id="KW-1185">Reference proteome</keyword>
<dbReference type="CDD" id="cd00754">
    <property type="entry name" value="Ubl_MoaD"/>
    <property type="match status" value="1"/>
</dbReference>
<dbReference type="OrthoDB" id="1191081at2"/>
<dbReference type="InterPro" id="IPR012675">
    <property type="entry name" value="Beta-grasp_dom_sf"/>
</dbReference>
<reference evidence="1 2" key="1">
    <citation type="submission" date="2018-07" db="EMBL/GenBank/DDBJ databases">
        <title>Complete genome sequence of Flavobacterium psychrolimnae LMG 22018.</title>
        <authorList>
            <person name="Kim D.-U."/>
        </authorList>
    </citation>
    <scope>NUCLEOTIDE SEQUENCE [LARGE SCALE GENOMIC DNA]</scope>
    <source>
        <strain evidence="1 2">LMG 22018</strain>
    </source>
</reference>
<comment type="caution">
    <text evidence="1">The sequence shown here is derived from an EMBL/GenBank/DDBJ whole genome shotgun (WGS) entry which is preliminary data.</text>
</comment>
<evidence type="ECO:0000313" key="2">
    <source>
        <dbReference type="Proteomes" id="UP000253676"/>
    </source>
</evidence>
<dbReference type="InterPro" id="IPR016155">
    <property type="entry name" value="Mopterin_synth/thiamin_S_b"/>
</dbReference>
<dbReference type="RefSeq" id="WP_113637374.1">
    <property type="nucleotide sequence ID" value="NZ_QNUX01000015.1"/>
</dbReference>
<dbReference type="SUPFAM" id="SSF54285">
    <property type="entry name" value="MoaD/ThiS"/>
    <property type="match status" value="1"/>
</dbReference>
<dbReference type="AlphaFoldDB" id="A0A366AWH8"/>
<sequence>MEIKIIAFGSIAELTGKEITVQASDVDSLKVTLQELFPELADRKYAVAVNMKVVQENLELKQNDTVALMPPYSGG</sequence>